<keyword evidence="4 14" id="KW-0812">Transmembrane</keyword>
<gene>
    <name evidence="17" type="ORF">RIMI_LOCUS17343498</name>
</gene>
<dbReference type="InterPro" id="IPR000152">
    <property type="entry name" value="EGF-type_Asp/Asn_hydroxyl_site"/>
</dbReference>
<proteinExistence type="predicted"/>
<evidence type="ECO:0000256" key="7">
    <source>
        <dbReference type="ARBA" id="ARBA00022976"/>
    </source>
</evidence>
<dbReference type="PROSITE" id="PS50026">
    <property type="entry name" value="EGF_3"/>
    <property type="match status" value="6"/>
</dbReference>
<evidence type="ECO:0000256" key="3">
    <source>
        <dbReference type="ARBA" id="ARBA00022536"/>
    </source>
</evidence>
<feature type="disulfide bond" evidence="12">
    <location>
        <begin position="356"/>
        <end position="365"/>
    </location>
</feature>
<feature type="domain" description="EGF-like" evidence="15">
    <location>
        <begin position="177"/>
        <end position="215"/>
    </location>
</feature>
<dbReference type="Pfam" id="PF01414">
    <property type="entry name" value="DSL"/>
    <property type="match status" value="1"/>
</dbReference>
<dbReference type="Pfam" id="PF00008">
    <property type="entry name" value="EGF"/>
    <property type="match status" value="3"/>
</dbReference>
<dbReference type="PRINTS" id="PR00010">
    <property type="entry name" value="EGFBLOOD"/>
</dbReference>
<feature type="disulfide bond" evidence="12">
    <location>
        <begin position="319"/>
        <end position="328"/>
    </location>
</feature>
<evidence type="ECO:0000256" key="2">
    <source>
        <dbReference type="ARBA" id="ARBA00022473"/>
    </source>
</evidence>
<dbReference type="Proteomes" id="UP001176940">
    <property type="component" value="Unassembled WGS sequence"/>
</dbReference>
<evidence type="ECO:0000256" key="4">
    <source>
        <dbReference type="ARBA" id="ARBA00022692"/>
    </source>
</evidence>
<dbReference type="PANTHER" id="PTHR12916:SF13">
    <property type="entry name" value="SUSHI, VON WILLEBRAND FACTOR TYPE A, EGF AND PENTRAXIN DOMAIN-CONTAINING PROTEIN 1-LIKE"/>
    <property type="match status" value="1"/>
</dbReference>
<feature type="disulfide bond" evidence="12">
    <location>
        <begin position="205"/>
        <end position="214"/>
    </location>
</feature>
<feature type="domain" description="DSL" evidence="16">
    <location>
        <begin position="78"/>
        <end position="143"/>
    </location>
</feature>
<comment type="caution">
    <text evidence="12">Lacks conserved residue(s) required for the propagation of feature annotation.</text>
</comment>
<dbReference type="SMART" id="SM00181">
    <property type="entry name" value="EGF"/>
    <property type="match status" value="7"/>
</dbReference>
<feature type="non-terminal residue" evidence="17">
    <location>
        <position position="1"/>
    </location>
</feature>
<feature type="domain" description="EGF-like" evidence="15">
    <location>
        <begin position="111"/>
        <end position="144"/>
    </location>
</feature>
<evidence type="ECO:0000259" key="15">
    <source>
        <dbReference type="PROSITE" id="PS50026"/>
    </source>
</evidence>
<feature type="domain" description="EGF-like" evidence="15">
    <location>
        <begin position="331"/>
        <end position="366"/>
    </location>
</feature>
<name>A0ABN9M6X4_9NEOB</name>
<dbReference type="SUPFAM" id="SSF57184">
    <property type="entry name" value="Growth factor receptor domain"/>
    <property type="match status" value="1"/>
</dbReference>
<organism evidence="17 18">
    <name type="scientific">Ranitomeya imitator</name>
    <name type="common">mimic poison frog</name>
    <dbReference type="NCBI Taxonomy" id="111125"/>
    <lineage>
        <taxon>Eukaryota</taxon>
        <taxon>Metazoa</taxon>
        <taxon>Chordata</taxon>
        <taxon>Craniata</taxon>
        <taxon>Vertebrata</taxon>
        <taxon>Euteleostomi</taxon>
        <taxon>Amphibia</taxon>
        <taxon>Batrachia</taxon>
        <taxon>Anura</taxon>
        <taxon>Neobatrachia</taxon>
        <taxon>Hyloidea</taxon>
        <taxon>Dendrobatidae</taxon>
        <taxon>Dendrobatinae</taxon>
        <taxon>Ranitomeya</taxon>
    </lineage>
</organism>
<dbReference type="InterPro" id="IPR009030">
    <property type="entry name" value="Growth_fac_rcpt_cys_sf"/>
</dbReference>
<evidence type="ECO:0000256" key="14">
    <source>
        <dbReference type="RuleBase" id="RU280815"/>
    </source>
</evidence>
<reference evidence="17" key="1">
    <citation type="submission" date="2023-07" db="EMBL/GenBank/DDBJ databases">
        <authorList>
            <person name="Stuckert A."/>
        </authorList>
    </citation>
    <scope>NUCLEOTIDE SEQUENCE</scope>
</reference>
<sequence length="377" mass="41050">SYFLFGRGLSHGSGTSTKATDARSYTLVVEAWDHNNETNERDDIIDKATHSGMINPSRQWQTLKQNAGMAHFEYQIRVTCGEHYYGFGCNKFCRPRDDFFGHYICDQNGNKTSICSQGCSSKHGTCKVPGECRCQYGWQGQYCDKCIPHPGCVHGTCIEPWQCLCETNWGGQLCNKDLNSCGTYQPCLNGGTCSNTGPDKYECSCTEGYSGRNCEIAEHACLSDPCHNGGSCLETIGGFECNCAPGWTGPTCSINIDDCAPNPCGHGGTCQDLVDGFKCVCPSQWTGKTCQIDANECEVKPCVNANSCKNLIGSYYCDCIPGWTGQNCDININDCIDQCQNGGSCRDLVNGFRCICPPGYAGERCEKDSMNVPATLA</sequence>
<dbReference type="Pfam" id="PF07645">
    <property type="entry name" value="EGF_CA"/>
    <property type="match status" value="1"/>
</dbReference>
<dbReference type="Gene3D" id="2.10.25.140">
    <property type="match status" value="1"/>
</dbReference>
<protein>
    <recommendedName>
        <fullName evidence="14">Delta-like protein</fullName>
    </recommendedName>
</protein>
<comment type="caution">
    <text evidence="17">The sequence shown here is derived from an EMBL/GenBank/DDBJ whole genome shotgun (WGS) entry which is preliminary data.</text>
</comment>
<dbReference type="InterPro" id="IPR000742">
    <property type="entry name" value="EGF"/>
</dbReference>
<dbReference type="InterPro" id="IPR049883">
    <property type="entry name" value="NOTCH1_EGF-like"/>
</dbReference>
<feature type="domain" description="EGF-like" evidence="15">
    <location>
        <begin position="217"/>
        <end position="253"/>
    </location>
</feature>
<evidence type="ECO:0000256" key="8">
    <source>
        <dbReference type="ARBA" id="ARBA00022989"/>
    </source>
</evidence>
<evidence type="ECO:0000256" key="9">
    <source>
        <dbReference type="ARBA" id="ARBA00023136"/>
    </source>
</evidence>
<dbReference type="Pfam" id="PF21700">
    <property type="entry name" value="EGF_DL_JAG"/>
    <property type="match status" value="1"/>
</dbReference>
<dbReference type="PANTHER" id="PTHR12916">
    <property type="entry name" value="CYTOCHROME C OXIDASE POLYPEPTIDE VIC-2"/>
    <property type="match status" value="1"/>
</dbReference>
<feature type="disulfide bond" evidence="12">
    <location>
        <begin position="281"/>
        <end position="290"/>
    </location>
</feature>
<dbReference type="PROSITE" id="PS00022">
    <property type="entry name" value="EGF_1"/>
    <property type="match status" value="6"/>
</dbReference>
<evidence type="ECO:0000259" key="16">
    <source>
        <dbReference type="PROSITE" id="PS51051"/>
    </source>
</evidence>
<keyword evidence="3 12" id="KW-0245">EGF-like domain</keyword>
<dbReference type="SMART" id="SM00051">
    <property type="entry name" value="DSL"/>
    <property type="match status" value="1"/>
</dbReference>
<evidence type="ECO:0000256" key="6">
    <source>
        <dbReference type="ARBA" id="ARBA00022837"/>
    </source>
</evidence>
<dbReference type="Gene3D" id="2.10.25.10">
    <property type="entry name" value="Laminin"/>
    <property type="match status" value="6"/>
</dbReference>
<dbReference type="Pfam" id="PF07657">
    <property type="entry name" value="MNNL"/>
    <property type="match status" value="1"/>
</dbReference>
<feature type="domain" description="EGF-like" evidence="15">
    <location>
        <begin position="293"/>
        <end position="329"/>
    </location>
</feature>
<evidence type="ECO:0000313" key="18">
    <source>
        <dbReference type="Proteomes" id="UP001176940"/>
    </source>
</evidence>
<keyword evidence="10 12" id="KW-1015">Disulfide bond</keyword>
<dbReference type="InterPro" id="IPR001774">
    <property type="entry name" value="DSL"/>
</dbReference>
<dbReference type="SUPFAM" id="SSF57196">
    <property type="entry name" value="EGF/Laminin"/>
    <property type="match status" value="2"/>
</dbReference>
<feature type="disulfide bond" evidence="12">
    <location>
        <begin position="243"/>
        <end position="252"/>
    </location>
</feature>
<evidence type="ECO:0000256" key="12">
    <source>
        <dbReference type="PROSITE-ProRule" id="PRU00076"/>
    </source>
</evidence>
<keyword evidence="5 14" id="KW-0677">Repeat</keyword>
<keyword evidence="2 14" id="KW-0217">Developmental protein</keyword>
<dbReference type="InterPro" id="IPR011651">
    <property type="entry name" value="Notch_ligand_N"/>
</dbReference>
<keyword evidence="9 14" id="KW-0472">Membrane</keyword>
<dbReference type="Gene3D" id="2.60.40.3510">
    <property type="match status" value="1"/>
</dbReference>
<evidence type="ECO:0000313" key="17">
    <source>
        <dbReference type="EMBL" id="CAJ0960526.1"/>
    </source>
</evidence>
<evidence type="ECO:0000256" key="5">
    <source>
        <dbReference type="ARBA" id="ARBA00022737"/>
    </source>
</evidence>
<dbReference type="InterPro" id="IPR018097">
    <property type="entry name" value="EGF_Ca-bd_CS"/>
</dbReference>
<dbReference type="Pfam" id="PF12661">
    <property type="entry name" value="hEGF"/>
    <property type="match status" value="1"/>
</dbReference>
<evidence type="ECO:0000256" key="11">
    <source>
        <dbReference type="ARBA" id="ARBA00023180"/>
    </source>
</evidence>
<dbReference type="InterPro" id="IPR013032">
    <property type="entry name" value="EGF-like_CS"/>
</dbReference>
<evidence type="ECO:0000256" key="1">
    <source>
        <dbReference type="ARBA" id="ARBA00004479"/>
    </source>
</evidence>
<accession>A0ABN9M6X4</accession>
<feature type="domain" description="EGF-like" evidence="15">
    <location>
        <begin position="255"/>
        <end position="291"/>
    </location>
</feature>
<evidence type="ECO:0000256" key="10">
    <source>
        <dbReference type="ARBA" id="ARBA00023157"/>
    </source>
</evidence>
<dbReference type="EMBL" id="CAUEEQ010050397">
    <property type="protein sequence ID" value="CAJ0960526.1"/>
    <property type="molecule type" value="Genomic_DNA"/>
</dbReference>
<dbReference type="CDD" id="cd00054">
    <property type="entry name" value="EGF_CA"/>
    <property type="match status" value="5"/>
</dbReference>
<feature type="disulfide bond" evidence="12">
    <location>
        <begin position="335"/>
        <end position="345"/>
    </location>
</feature>
<evidence type="ECO:0000256" key="13">
    <source>
        <dbReference type="PROSITE-ProRule" id="PRU00377"/>
    </source>
</evidence>
<keyword evidence="7" id="KW-0914">Notch signaling pathway</keyword>
<keyword evidence="14" id="KW-0732">Signal</keyword>
<dbReference type="PROSITE" id="PS00010">
    <property type="entry name" value="ASX_HYDROXYL"/>
    <property type="match status" value="3"/>
</dbReference>
<dbReference type="SMART" id="SM00179">
    <property type="entry name" value="EGF_CA"/>
    <property type="match status" value="5"/>
</dbReference>
<keyword evidence="11" id="KW-0325">Glycoprotein</keyword>
<dbReference type="InterPro" id="IPR001881">
    <property type="entry name" value="EGF-like_Ca-bd_dom"/>
</dbReference>
<feature type="disulfide bond" evidence="13">
    <location>
        <begin position="80"/>
        <end position="89"/>
    </location>
</feature>
<dbReference type="PROSITE" id="PS01187">
    <property type="entry name" value="EGF_CA"/>
    <property type="match status" value="1"/>
</dbReference>
<feature type="disulfide bond" evidence="12">
    <location>
        <begin position="134"/>
        <end position="143"/>
    </location>
</feature>
<comment type="subcellular location">
    <subcellularLocation>
        <location evidence="1 14">Membrane</location>
        <topology evidence="1 14">Single-pass type I membrane protein</topology>
    </subcellularLocation>
</comment>
<comment type="function">
    <text evidence="14">Putative Notch ligand involved in the mediation of Notch signaling.</text>
</comment>
<dbReference type="PROSITE" id="PS01186">
    <property type="entry name" value="EGF_2"/>
    <property type="match status" value="4"/>
</dbReference>
<keyword evidence="6" id="KW-0106">Calcium</keyword>
<keyword evidence="8 14" id="KW-1133">Transmembrane helix</keyword>
<keyword evidence="18" id="KW-1185">Reference proteome</keyword>
<dbReference type="PROSITE" id="PS51051">
    <property type="entry name" value="DSL"/>
    <property type="match status" value="1"/>
</dbReference>